<evidence type="ECO:0000313" key="10">
    <source>
        <dbReference type="EMBL" id="MDO6425254.1"/>
    </source>
</evidence>
<feature type="transmembrane region" description="Helical" evidence="8">
    <location>
        <begin position="6"/>
        <end position="24"/>
    </location>
</feature>
<keyword evidence="5 8" id="KW-1133">Transmembrane helix</keyword>
<keyword evidence="4 8" id="KW-0812">Transmembrane</keyword>
<evidence type="ECO:0000256" key="3">
    <source>
        <dbReference type="ARBA" id="ARBA00022448"/>
    </source>
</evidence>
<dbReference type="AlphaFoldDB" id="A0AAW7XFZ2"/>
<dbReference type="GO" id="GO:0016020">
    <property type="term" value="C:membrane"/>
    <property type="evidence" value="ECO:0007669"/>
    <property type="project" value="UniProtKB-SubCell"/>
</dbReference>
<accession>A0AAW7XFZ2</accession>
<feature type="transmembrane region" description="Helical" evidence="8">
    <location>
        <begin position="36"/>
        <end position="54"/>
    </location>
</feature>
<evidence type="ECO:0000256" key="5">
    <source>
        <dbReference type="ARBA" id="ARBA00022989"/>
    </source>
</evidence>
<name>A0AAW7XFZ2_9GAMM</name>
<keyword evidence="3" id="KW-0813">Transport</keyword>
<protein>
    <submittedName>
        <fullName evidence="10">Adenylate cyclase</fullName>
    </submittedName>
</protein>
<evidence type="ECO:0000256" key="4">
    <source>
        <dbReference type="ARBA" id="ARBA00022692"/>
    </source>
</evidence>
<dbReference type="Pfam" id="PF00909">
    <property type="entry name" value="Ammonium_transp"/>
    <property type="match status" value="1"/>
</dbReference>
<feature type="non-terminal residue" evidence="10">
    <location>
        <position position="62"/>
    </location>
</feature>
<sequence length="62" mass="6341">MSPLDAIIIGFIAGVIIVFAVGIVDRLKMDDPVGAIGVHLICGVFGTLAVGIWGDKGVFNTG</sequence>
<dbReference type="GO" id="GO:0008519">
    <property type="term" value="F:ammonium channel activity"/>
    <property type="evidence" value="ECO:0007669"/>
    <property type="project" value="InterPro"/>
</dbReference>
<reference evidence="10" key="1">
    <citation type="submission" date="2023-07" db="EMBL/GenBank/DDBJ databases">
        <title>Genome content predicts the carbon catabolic preferences of heterotrophic bacteria.</title>
        <authorList>
            <person name="Gralka M."/>
        </authorList>
    </citation>
    <scope>NUCLEOTIDE SEQUENCE</scope>
    <source>
        <strain evidence="10">I3M17_2</strain>
    </source>
</reference>
<comment type="caution">
    <text evidence="10">The sequence shown here is derived from an EMBL/GenBank/DDBJ whole genome shotgun (WGS) entry which is preliminary data.</text>
</comment>
<comment type="similarity">
    <text evidence="2">Belongs to the ammonia transporter channel (TC 1.A.11.2) family.</text>
</comment>
<evidence type="ECO:0000256" key="2">
    <source>
        <dbReference type="ARBA" id="ARBA00005887"/>
    </source>
</evidence>
<dbReference type="SUPFAM" id="SSF111352">
    <property type="entry name" value="Ammonium transporter"/>
    <property type="match status" value="1"/>
</dbReference>
<comment type="subcellular location">
    <subcellularLocation>
        <location evidence="1">Membrane</location>
        <topology evidence="1">Multi-pass membrane protein</topology>
    </subcellularLocation>
</comment>
<evidence type="ECO:0000313" key="11">
    <source>
        <dbReference type="Proteomes" id="UP001169760"/>
    </source>
</evidence>
<evidence type="ECO:0000256" key="7">
    <source>
        <dbReference type="ARBA" id="ARBA00023177"/>
    </source>
</evidence>
<dbReference type="Proteomes" id="UP001169760">
    <property type="component" value="Unassembled WGS sequence"/>
</dbReference>
<dbReference type="EMBL" id="JAUOPB010000507">
    <property type="protein sequence ID" value="MDO6425254.1"/>
    <property type="molecule type" value="Genomic_DNA"/>
</dbReference>
<dbReference type="GO" id="GO:0097272">
    <property type="term" value="P:ammonium homeostasis"/>
    <property type="evidence" value="ECO:0007669"/>
    <property type="project" value="TreeGrafter"/>
</dbReference>
<dbReference type="PANTHER" id="PTHR11730">
    <property type="entry name" value="AMMONIUM TRANSPORTER"/>
    <property type="match status" value="1"/>
</dbReference>
<keyword evidence="6 8" id="KW-0472">Membrane</keyword>
<evidence type="ECO:0000256" key="1">
    <source>
        <dbReference type="ARBA" id="ARBA00004141"/>
    </source>
</evidence>
<feature type="domain" description="Ammonium transporter AmtB-like" evidence="9">
    <location>
        <begin position="1"/>
        <end position="57"/>
    </location>
</feature>
<dbReference type="InterPro" id="IPR024041">
    <property type="entry name" value="NH4_transpt_AmtB-like_dom"/>
</dbReference>
<gene>
    <name evidence="10" type="ORF">Q4521_22455</name>
</gene>
<proteinExistence type="inferred from homology"/>
<evidence type="ECO:0000256" key="6">
    <source>
        <dbReference type="ARBA" id="ARBA00023136"/>
    </source>
</evidence>
<evidence type="ECO:0000259" key="9">
    <source>
        <dbReference type="Pfam" id="PF00909"/>
    </source>
</evidence>
<evidence type="ECO:0000256" key="8">
    <source>
        <dbReference type="SAM" id="Phobius"/>
    </source>
</evidence>
<dbReference type="Gene3D" id="1.10.3430.10">
    <property type="entry name" value="Ammonium transporter AmtB like domains"/>
    <property type="match status" value="1"/>
</dbReference>
<organism evidence="10 11">
    <name type="scientific">Saccharophagus degradans</name>
    <dbReference type="NCBI Taxonomy" id="86304"/>
    <lineage>
        <taxon>Bacteria</taxon>
        <taxon>Pseudomonadati</taxon>
        <taxon>Pseudomonadota</taxon>
        <taxon>Gammaproteobacteria</taxon>
        <taxon>Cellvibrionales</taxon>
        <taxon>Cellvibrionaceae</taxon>
        <taxon>Saccharophagus</taxon>
    </lineage>
</organism>
<dbReference type="PANTHER" id="PTHR11730:SF6">
    <property type="entry name" value="AMMONIUM TRANSPORTER"/>
    <property type="match status" value="1"/>
</dbReference>
<dbReference type="InterPro" id="IPR029020">
    <property type="entry name" value="Ammonium/urea_transptr"/>
</dbReference>
<keyword evidence="7" id="KW-0924">Ammonia transport</keyword>